<dbReference type="Proteomes" id="UP000639403">
    <property type="component" value="Unassembled WGS sequence"/>
</dbReference>
<evidence type="ECO:0000313" key="1">
    <source>
        <dbReference type="EMBL" id="KAF9814971.1"/>
    </source>
</evidence>
<dbReference type="EMBL" id="JADOXO010000077">
    <property type="protein sequence ID" value="KAF9814971.1"/>
    <property type="molecule type" value="Genomic_DNA"/>
</dbReference>
<reference evidence="1" key="2">
    <citation type="journal article" name="Front. Microbiol.">
        <title>Degradative Capacity of Two Strains of Rhodonia placenta: From Phenotype to Genotype.</title>
        <authorList>
            <person name="Kolle M."/>
            <person name="Horta M.A.C."/>
            <person name="Nowrousian M."/>
            <person name="Ohm R.A."/>
            <person name="Benz J.P."/>
            <person name="Pilgard A."/>
        </authorList>
    </citation>
    <scope>NUCLEOTIDE SEQUENCE</scope>
    <source>
        <strain evidence="1">FPRL280</strain>
    </source>
</reference>
<proteinExistence type="predicted"/>
<protein>
    <recommendedName>
        <fullName evidence="3">F-box domain-containing protein</fullName>
    </recommendedName>
</protein>
<organism evidence="1 2">
    <name type="scientific">Rhodonia placenta</name>
    <dbReference type="NCBI Taxonomy" id="104341"/>
    <lineage>
        <taxon>Eukaryota</taxon>
        <taxon>Fungi</taxon>
        <taxon>Dikarya</taxon>
        <taxon>Basidiomycota</taxon>
        <taxon>Agaricomycotina</taxon>
        <taxon>Agaricomycetes</taxon>
        <taxon>Polyporales</taxon>
        <taxon>Adustoporiaceae</taxon>
        <taxon>Rhodonia</taxon>
    </lineage>
</organism>
<sequence length="266" mass="30155">MSILPIEVWENIIDYLWNDTDALENSRWKLVSTHNERKRPKNVYVVGNADCYEPTAASKPIPHLTTLLSMFAGRWTHTAMLSIQFALWQTEELPPRTFLHLSAFTSIHTLKLTNVTFAAVKMFGQLICSLPRLRRLDCHGVKVLDTRQNSQLLSRHAASVKLQELQLDGPSDRAVIKLLLDSGMIAFAHNITLQSLRPSDMVECQLQRLLCDVSTSLRVLTIKLVANEGSEEHRADSIIGTISHHILYMSRLIYGLLSRRESSQPC</sequence>
<comment type="caution">
    <text evidence="1">The sequence shown here is derived from an EMBL/GenBank/DDBJ whole genome shotgun (WGS) entry which is preliminary data.</text>
</comment>
<evidence type="ECO:0008006" key="3">
    <source>
        <dbReference type="Google" id="ProtNLM"/>
    </source>
</evidence>
<name>A0A8H7P3D6_9APHY</name>
<gene>
    <name evidence="1" type="ORF">IEO21_04821</name>
</gene>
<dbReference type="AlphaFoldDB" id="A0A8H7P3D6"/>
<reference evidence="1" key="1">
    <citation type="submission" date="2020-11" db="EMBL/GenBank/DDBJ databases">
        <authorList>
            <person name="Koelle M."/>
            <person name="Horta M.A.C."/>
            <person name="Nowrousian M."/>
            <person name="Ohm R.A."/>
            <person name="Benz P."/>
            <person name="Pilgard A."/>
        </authorList>
    </citation>
    <scope>NUCLEOTIDE SEQUENCE</scope>
    <source>
        <strain evidence="1">FPRL280</strain>
    </source>
</reference>
<evidence type="ECO:0000313" key="2">
    <source>
        <dbReference type="Proteomes" id="UP000639403"/>
    </source>
</evidence>
<accession>A0A8H7P3D6</accession>